<dbReference type="PANTHER" id="PTHR40399">
    <property type="entry name" value="PTS SYSTEM GLUCITOL/SORBITOL-SPECIFIC EIIC COMPONENT"/>
    <property type="match status" value="1"/>
</dbReference>
<dbReference type="Pfam" id="PF03608">
    <property type="entry name" value="EII-GUT"/>
    <property type="match status" value="1"/>
</dbReference>
<organism evidence="3">
    <name type="scientific">Thermogemmatispora argillosa</name>
    <dbReference type="NCBI Taxonomy" id="2045280"/>
    <lineage>
        <taxon>Bacteria</taxon>
        <taxon>Bacillati</taxon>
        <taxon>Chloroflexota</taxon>
        <taxon>Ktedonobacteria</taxon>
        <taxon>Thermogemmatisporales</taxon>
        <taxon>Thermogemmatisporaceae</taxon>
        <taxon>Thermogemmatispora</taxon>
    </lineage>
</organism>
<reference evidence="3" key="1">
    <citation type="submission" date="2018-12" db="EMBL/GenBank/DDBJ databases">
        <title>Novel natural products biosynthetic potential of the class Ktedonobacteria.</title>
        <authorList>
            <person name="Zheng Y."/>
            <person name="Saitou A."/>
            <person name="Wang C.M."/>
            <person name="Toyoda A."/>
            <person name="Minakuchi Y."/>
            <person name="Sekiguchi Y."/>
            <person name="Ueda K."/>
            <person name="Takano H."/>
            <person name="Sakai Y."/>
            <person name="Yokota A."/>
            <person name="Yabe S."/>
        </authorList>
    </citation>
    <scope>NUCLEOTIDE SEQUENCE</scope>
    <source>
        <strain evidence="3">A3-2</strain>
    </source>
</reference>
<keyword evidence="2" id="KW-0472">Membrane</keyword>
<dbReference type="AlphaFoldDB" id="A0A455T3I4"/>
<dbReference type="EMBL" id="AP019377">
    <property type="protein sequence ID" value="BBH93045.1"/>
    <property type="molecule type" value="Genomic_DNA"/>
</dbReference>
<evidence type="ECO:0000313" key="3">
    <source>
        <dbReference type="EMBL" id="BBH93045.1"/>
    </source>
</evidence>
<name>A0A455T3I4_9CHLR</name>
<accession>A0A455T3I4</accession>
<dbReference type="InterPro" id="IPR004699">
    <property type="entry name" value="PTS_IID_sorb"/>
</dbReference>
<proteinExistence type="predicted"/>
<keyword evidence="2" id="KW-1133">Transmembrane helix</keyword>
<feature type="transmembrane region" description="Helical" evidence="2">
    <location>
        <begin position="22"/>
        <end position="44"/>
    </location>
</feature>
<dbReference type="GO" id="GO:0009401">
    <property type="term" value="P:phosphoenolpyruvate-dependent sugar phosphotransferase system"/>
    <property type="evidence" value="ECO:0007669"/>
    <property type="project" value="InterPro"/>
</dbReference>
<keyword evidence="2" id="KW-0812">Transmembrane</keyword>
<protein>
    <submittedName>
        <fullName evidence="3">PTS sorbitol transporter subunit IIC</fullName>
    </submittedName>
</protein>
<dbReference type="GO" id="GO:0016020">
    <property type="term" value="C:membrane"/>
    <property type="evidence" value="ECO:0007669"/>
    <property type="project" value="InterPro"/>
</dbReference>
<gene>
    <name evidence="3" type="ORF">KTA_12440</name>
</gene>
<feature type="transmembrane region" description="Helical" evidence="2">
    <location>
        <begin position="64"/>
        <end position="84"/>
    </location>
</feature>
<feature type="transmembrane region" description="Helical" evidence="2">
    <location>
        <begin position="142"/>
        <end position="159"/>
    </location>
</feature>
<dbReference type="PROSITE" id="PS51107">
    <property type="entry name" value="PTS_EIIC_TYPE_5"/>
    <property type="match status" value="1"/>
</dbReference>
<evidence type="ECO:0000256" key="1">
    <source>
        <dbReference type="SAM" id="MobiDB-lite"/>
    </source>
</evidence>
<sequence>MEIAARIAEGFIGMFQKGGTTFVGLVTGIIPLLIVLMTAVNALVRLIGPERIDKVAMISSRNVFLRYLILPFLAVFFLTNPMAYTMGRFLPEKQKPAFYDAAVSFVHPILGLFPHANPGEIFVWAGIAAGITKLGLGLGDLAIRYFLVGLLVIFIRGLVTERITAIMWARRSVSEGQGQSEESTSAAGAASPVETGGAALAGGEEA</sequence>
<dbReference type="PIRSF" id="PIRSF038321">
    <property type="entry name" value="PTS_glc_srb_IIC"/>
    <property type="match status" value="1"/>
</dbReference>
<feature type="region of interest" description="Disordered" evidence="1">
    <location>
        <begin position="175"/>
        <end position="206"/>
    </location>
</feature>
<dbReference type="PANTHER" id="PTHR40399:SF1">
    <property type="entry name" value="PTS SYSTEM GLUCITOL_SORBITOL-SPECIFIC EIIC COMPONENT"/>
    <property type="match status" value="1"/>
</dbReference>
<evidence type="ECO:0000256" key="2">
    <source>
        <dbReference type="SAM" id="Phobius"/>
    </source>
</evidence>
<dbReference type="NCBIfam" id="TIGR00821">
    <property type="entry name" value="EII-GUT"/>
    <property type="match status" value="1"/>
</dbReference>